<feature type="compositionally biased region" description="Basic and acidic residues" evidence="1">
    <location>
        <begin position="221"/>
        <end position="236"/>
    </location>
</feature>
<dbReference type="Proteomes" id="UP001370348">
    <property type="component" value="Chromosome"/>
</dbReference>
<evidence type="ECO:0000313" key="3">
    <source>
        <dbReference type="Proteomes" id="UP001370348"/>
    </source>
</evidence>
<feature type="region of interest" description="Disordered" evidence="1">
    <location>
        <begin position="1"/>
        <end position="439"/>
    </location>
</feature>
<accession>A0ABZ2LWH8</accession>
<feature type="compositionally biased region" description="Low complexity" evidence="1">
    <location>
        <begin position="527"/>
        <end position="540"/>
    </location>
</feature>
<feature type="region of interest" description="Disordered" evidence="1">
    <location>
        <begin position="505"/>
        <end position="540"/>
    </location>
</feature>
<dbReference type="EMBL" id="CP089984">
    <property type="protein sequence ID" value="WXB14131.1"/>
    <property type="molecule type" value="Genomic_DNA"/>
</dbReference>
<name>A0ABZ2LWH8_9BACT</name>
<evidence type="ECO:0000313" key="2">
    <source>
        <dbReference type="EMBL" id="WXB14131.1"/>
    </source>
</evidence>
<feature type="compositionally biased region" description="Polar residues" evidence="1">
    <location>
        <begin position="99"/>
        <end position="108"/>
    </location>
</feature>
<protein>
    <submittedName>
        <fullName evidence="2">Uncharacterized protein</fullName>
    </submittedName>
</protein>
<dbReference type="RefSeq" id="WP_394829969.1">
    <property type="nucleotide sequence ID" value="NZ_CP089984.1"/>
</dbReference>
<feature type="compositionally biased region" description="Basic and acidic residues" evidence="1">
    <location>
        <begin position="263"/>
        <end position="276"/>
    </location>
</feature>
<evidence type="ECO:0000256" key="1">
    <source>
        <dbReference type="SAM" id="MobiDB-lite"/>
    </source>
</evidence>
<sequence length="895" mass="90016">MGTKTTPLPYPERTSDRVNAQAPKGRPSAPSGRSGTPWPTVVSGSEAQGPKRTVLGMAPVTAGASVTSGAPVTSGAAGAAGPQASKSGSGAAVRDTLSSRDTFPSPASRTRPAGTSAPPPSGSEQLKRAVEAATKSSPAARERGPRSTGSGSDSGTGRPEPMVIEPEANTSVTLQAVAPAADPRPSEKMARAEPIPPPNDGVRTVVGVPVIQDPRAAKAKAAAEKAAAEKAAKEAKPPSSKGSSKPKRQTLIQFGGAPSDGEDAARRASDRERDRASAPPIVVPAPGAQAGKNAVTRPPPWGEGAVEIGPAIPKSPPLPRIREDGVEELSGSMLVEQTDDGPMVRALSPSRPPEYRSSAAGGGAPAEYRSSVASGGPAAGERAASHPPKRTSGGLAGSAPAAAGSERRISASQSGRTAPMPMYSPRTSARPAAEPDLSGYRGGDVSLDAAREAPFPWLKPVFDRFPALYRAQEGKPRLFFPLLFGLGVLVLAIGAGAGVKALTAPAAPTAAKDAKEAKDVKDKGSTAPEAAQSSAAAAADPKTTGAAGAAVVTPPPPCGAVGRSKSIAPQVVVASGVEVATAAQGIALGFASGPKEAISMVLDPNTLAVVSEHTSKAPDLVRRVTPIPAAPAGAADAKAPSYVVAVDRKGDPLEGRRTSAGPSPIDFGTASGHLVWAARSSDKSSALWSLPGDAPVEALRAVPLDGEGRGYAITFRRSGAIWTGTIAGTAATGFKTSGELSETKGLGAQVGSPSIAASGDAVFVLWADRATADEPWALRFQRSRIGQAPEPAKTFEVPPGGLGAPYMSPSVTALGGGRFLVVWTEGPVSSHQVRALTLDADGRPQGAAFVVSSESANAGQGQAAVLPDGRGAVAYLVAEGKGFELMASSISCPRP</sequence>
<reference evidence="2 3" key="1">
    <citation type="submission" date="2021-12" db="EMBL/GenBank/DDBJ databases">
        <title>Discovery of the Pendulisporaceae a myxobacterial family with distinct sporulation behavior and unique specialized metabolism.</title>
        <authorList>
            <person name="Garcia R."/>
            <person name="Popoff A."/>
            <person name="Bader C.D."/>
            <person name="Loehr J."/>
            <person name="Walesch S."/>
            <person name="Walt C."/>
            <person name="Boldt J."/>
            <person name="Bunk B."/>
            <person name="Haeckl F.J.F.P.J."/>
            <person name="Gunesch A.P."/>
            <person name="Birkelbach J."/>
            <person name="Nuebel U."/>
            <person name="Pietschmann T."/>
            <person name="Bach T."/>
            <person name="Mueller R."/>
        </authorList>
    </citation>
    <scope>NUCLEOTIDE SEQUENCE [LARGE SCALE GENOMIC DNA]</scope>
    <source>
        <strain evidence="2 3">MSr11954</strain>
    </source>
</reference>
<feature type="compositionally biased region" description="Low complexity" evidence="1">
    <location>
        <begin position="146"/>
        <end position="159"/>
    </location>
</feature>
<feature type="compositionally biased region" description="Low complexity" evidence="1">
    <location>
        <begin position="74"/>
        <end position="92"/>
    </location>
</feature>
<feature type="compositionally biased region" description="Basic and acidic residues" evidence="1">
    <location>
        <begin position="512"/>
        <end position="524"/>
    </location>
</feature>
<organism evidence="2 3">
    <name type="scientific">Pendulispora albinea</name>
    <dbReference type="NCBI Taxonomy" id="2741071"/>
    <lineage>
        <taxon>Bacteria</taxon>
        <taxon>Pseudomonadati</taxon>
        <taxon>Myxococcota</taxon>
        <taxon>Myxococcia</taxon>
        <taxon>Myxococcales</taxon>
        <taxon>Sorangiineae</taxon>
        <taxon>Pendulisporaceae</taxon>
        <taxon>Pendulispora</taxon>
    </lineage>
</organism>
<keyword evidence="3" id="KW-1185">Reference proteome</keyword>
<gene>
    <name evidence="2" type="ORF">LZC94_40660</name>
</gene>
<proteinExistence type="predicted"/>